<evidence type="ECO:0000313" key="1">
    <source>
        <dbReference type="EMBL" id="GAH15432.1"/>
    </source>
</evidence>
<accession>X1D5D6</accession>
<protein>
    <submittedName>
        <fullName evidence="1">Uncharacterized protein</fullName>
    </submittedName>
</protein>
<organism evidence="1">
    <name type="scientific">marine sediment metagenome</name>
    <dbReference type="NCBI Taxonomy" id="412755"/>
    <lineage>
        <taxon>unclassified sequences</taxon>
        <taxon>metagenomes</taxon>
        <taxon>ecological metagenomes</taxon>
    </lineage>
</organism>
<dbReference type="EMBL" id="BART01038239">
    <property type="protein sequence ID" value="GAH15432.1"/>
    <property type="molecule type" value="Genomic_DNA"/>
</dbReference>
<proteinExistence type="predicted"/>
<feature type="non-terminal residue" evidence="1">
    <location>
        <position position="85"/>
    </location>
</feature>
<name>X1D5D6_9ZZZZ</name>
<gene>
    <name evidence="1" type="ORF">S01H4_63534</name>
</gene>
<comment type="caution">
    <text evidence="1">The sequence shown here is derived from an EMBL/GenBank/DDBJ whole genome shotgun (WGS) entry which is preliminary data.</text>
</comment>
<sequence length="85" mass="9315">MPVKKEVIKEKAVVSPIKIHTQEEVLKEEDVVPPIEIPKKKEIIKEETLVKVQKPIEGITTLGMHKMGVTSVAISPNGNYAVSGS</sequence>
<dbReference type="AlphaFoldDB" id="X1D5D6"/>
<reference evidence="1" key="1">
    <citation type="journal article" date="2014" name="Front. Microbiol.">
        <title>High frequency of phylogenetically diverse reductive dehalogenase-homologous genes in deep subseafloor sedimentary metagenomes.</title>
        <authorList>
            <person name="Kawai M."/>
            <person name="Futagami T."/>
            <person name="Toyoda A."/>
            <person name="Takaki Y."/>
            <person name="Nishi S."/>
            <person name="Hori S."/>
            <person name="Arai W."/>
            <person name="Tsubouchi T."/>
            <person name="Morono Y."/>
            <person name="Uchiyama I."/>
            <person name="Ito T."/>
            <person name="Fujiyama A."/>
            <person name="Inagaki F."/>
            <person name="Takami H."/>
        </authorList>
    </citation>
    <scope>NUCLEOTIDE SEQUENCE</scope>
    <source>
        <strain evidence="1">Expedition CK06-06</strain>
    </source>
</reference>